<accession>A0A2U3DPH2</accession>
<gene>
    <name evidence="2" type="ORF">PCL_12089</name>
</gene>
<feature type="region of interest" description="Disordered" evidence="1">
    <location>
        <begin position="81"/>
        <end position="104"/>
    </location>
</feature>
<evidence type="ECO:0000313" key="2">
    <source>
        <dbReference type="EMBL" id="PWI64151.1"/>
    </source>
</evidence>
<dbReference type="AlphaFoldDB" id="A0A2U3DPH2"/>
<reference evidence="2 3" key="1">
    <citation type="journal article" date="2016" name="Front. Microbiol.">
        <title>Genome and transcriptome sequences reveal the specific parasitism of the nematophagous Purpureocillium lilacinum 36-1.</title>
        <authorList>
            <person name="Xie J."/>
            <person name="Li S."/>
            <person name="Mo C."/>
            <person name="Xiao X."/>
            <person name="Peng D."/>
            <person name="Wang G."/>
            <person name="Xiao Y."/>
        </authorList>
    </citation>
    <scope>NUCLEOTIDE SEQUENCE [LARGE SCALE GENOMIC DNA]</scope>
    <source>
        <strain evidence="2 3">36-1</strain>
    </source>
</reference>
<evidence type="ECO:0000313" key="3">
    <source>
        <dbReference type="Proteomes" id="UP000245956"/>
    </source>
</evidence>
<sequence>MEEESASMTGLPAPERDVTDPIARAALFMQAGHGTTRAPVAPMSADDMDNLPWPDFSQSMDVKGADHRLAECIIVSNYCPTPRDKKKKEKQQNKTAKRQSHDDEAAVTTSIAWNRAGTMQESSIMNTSGIGTSWQVGRFGKAYSWILASGLYISSRTSLYFVRSLNPQLTLRMRLCGIGWLPMILRSHDIVIVCLASRASIPVTGARVNQYFVASEALANEDITRYSSTKS</sequence>
<dbReference type="EMBL" id="LCWV01000086">
    <property type="protein sequence ID" value="PWI64151.1"/>
    <property type="molecule type" value="Genomic_DNA"/>
</dbReference>
<proteinExistence type="predicted"/>
<dbReference type="Proteomes" id="UP000245956">
    <property type="component" value="Unassembled WGS sequence"/>
</dbReference>
<protein>
    <submittedName>
        <fullName evidence="2">Uncharacterized protein</fullName>
    </submittedName>
</protein>
<organism evidence="2 3">
    <name type="scientific">Purpureocillium lilacinum</name>
    <name type="common">Paecilomyces lilacinus</name>
    <dbReference type="NCBI Taxonomy" id="33203"/>
    <lineage>
        <taxon>Eukaryota</taxon>
        <taxon>Fungi</taxon>
        <taxon>Dikarya</taxon>
        <taxon>Ascomycota</taxon>
        <taxon>Pezizomycotina</taxon>
        <taxon>Sordariomycetes</taxon>
        <taxon>Hypocreomycetidae</taxon>
        <taxon>Hypocreales</taxon>
        <taxon>Ophiocordycipitaceae</taxon>
        <taxon>Purpureocillium</taxon>
    </lineage>
</organism>
<comment type="caution">
    <text evidence="2">The sequence shown here is derived from an EMBL/GenBank/DDBJ whole genome shotgun (WGS) entry which is preliminary data.</text>
</comment>
<name>A0A2U3DPH2_PURLI</name>
<evidence type="ECO:0000256" key="1">
    <source>
        <dbReference type="SAM" id="MobiDB-lite"/>
    </source>
</evidence>